<dbReference type="AlphaFoldDB" id="A0A0D8L4K6"/>
<evidence type="ECO:0000256" key="1">
    <source>
        <dbReference type="SAM" id="MobiDB-lite"/>
    </source>
</evidence>
<evidence type="ECO:0000313" key="2">
    <source>
        <dbReference type="EMBL" id="KJF76649.1"/>
    </source>
</evidence>
<feature type="region of interest" description="Disordered" evidence="1">
    <location>
        <begin position="40"/>
        <end position="64"/>
    </location>
</feature>
<dbReference type="PATRIC" id="fig|582.24.peg.5567"/>
<accession>A0A0D8L4K6</accession>
<gene>
    <name evidence="2" type="ORF">UA45_17445</name>
</gene>
<sequence length="64" mass="6894">MTKFAWLTVTQKQMVGRFCPLASQLQPAAYLRYAPAALHQGGNMPSPPTSTTGRCAEVNPDNDG</sequence>
<proteinExistence type="predicted"/>
<organism evidence="2 3">
    <name type="scientific">Morganella morganii</name>
    <name type="common">Proteus morganii</name>
    <dbReference type="NCBI Taxonomy" id="582"/>
    <lineage>
        <taxon>Bacteria</taxon>
        <taxon>Pseudomonadati</taxon>
        <taxon>Pseudomonadota</taxon>
        <taxon>Gammaproteobacteria</taxon>
        <taxon>Enterobacterales</taxon>
        <taxon>Morganellaceae</taxon>
        <taxon>Morganella</taxon>
    </lineage>
</organism>
<evidence type="ECO:0000313" key="3">
    <source>
        <dbReference type="Proteomes" id="UP000032582"/>
    </source>
</evidence>
<dbReference type="EMBL" id="JZSH01000276">
    <property type="protein sequence ID" value="KJF76649.1"/>
    <property type="molecule type" value="Genomic_DNA"/>
</dbReference>
<dbReference type="Proteomes" id="UP000032582">
    <property type="component" value="Unassembled WGS sequence"/>
</dbReference>
<reference evidence="2 3" key="1">
    <citation type="submission" date="2015-02" db="EMBL/GenBank/DDBJ databases">
        <title>Whole genome shotgun sequencing of cultured foodborne pathogen.</title>
        <authorList>
            <person name="Timme R."/>
            <person name="Allard M.W."/>
            <person name="Strain E."/>
            <person name="Evans P.S."/>
            <person name="Brown E."/>
        </authorList>
    </citation>
    <scope>NUCLEOTIDE SEQUENCE [LARGE SCALE GENOMIC DNA]</scope>
    <source>
        <strain evidence="2 3">GCSL-TSO-24</strain>
    </source>
</reference>
<name>A0A0D8L4K6_MORMO</name>
<protein>
    <submittedName>
        <fullName evidence="2">Uncharacterized protein</fullName>
    </submittedName>
</protein>
<comment type="caution">
    <text evidence="2">The sequence shown here is derived from an EMBL/GenBank/DDBJ whole genome shotgun (WGS) entry which is preliminary data.</text>
</comment>